<dbReference type="PROSITE" id="PS51257">
    <property type="entry name" value="PROKAR_LIPOPROTEIN"/>
    <property type="match status" value="1"/>
</dbReference>
<feature type="region of interest" description="Disordered" evidence="1">
    <location>
        <begin position="446"/>
        <end position="598"/>
    </location>
</feature>
<feature type="compositionally biased region" description="Low complexity" evidence="1">
    <location>
        <begin position="677"/>
        <end position="707"/>
    </location>
</feature>
<name>A0A2A3X0Z2_BREAU</name>
<organism evidence="4 5">
    <name type="scientific">Brevibacterium aurantiacum</name>
    <dbReference type="NCBI Taxonomy" id="273384"/>
    <lineage>
        <taxon>Bacteria</taxon>
        <taxon>Bacillati</taxon>
        <taxon>Actinomycetota</taxon>
        <taxon>Actinomycetes</taxon>
        <taxon>Micrococcales</taxon>
        <taxon>Brevibacteriaceae</taxon>
        <taxon>Brevibacterium</taxon>
    </lineage>
</organism>
<evidence type="ECO:0000256" key="3">
    <source>
        <dbReference type="SAM" id="SignalP"/>
    </source>
</evidence>
<keyword evidence="3" id="KW-0732">Signal</keyword>
<sequence>MSHRSVHASAKKARRITPTLATGAACAAVTGLLGLGMSAPAAAADKTVEDAVFDWSVNDESTGGSYFGGCNFLVAGEAGDAGSARIWNRDDADNVYPTDAEGNFVDGNTSIVKTNGKKSTFDTKCRTGDGVSVNGKINAQAENNHTGDRVEIKNGTGTIDPDGDNASIQWDGSWSFAYYGGMTYWTISDPKLEVKDGKGTITGTYSGYGADMDDPSIWLKLKPREGEVVEIQNGEVDVTDEGFEFTPDYLGVKTETEGRNPQAPKSAENESWWGAMPQDWIDFNVETGQDSYWFTSAGPATSIQPRKTTNPVTVEYTAQAPAPDVSTSHSVKSASAEDGLTVNVKGEGYDNLPNSSLGTPAAGVYAAVVDRELASDDITAGNTAGVQYVRPTQINDGKVDVDVVAETDALSEDYDYDLVTWVAHGLAQGDALLYRESIELTNEQKQALFPGEDTDEAAAESDAEGNGAGAEASVESDGTADGPEAEAETDGAADGSEAEAETDGAADSAEADDTSAADGAESDDKGSADSAGAADGSEAAAAADGAAADGAEAESDSAADGDDSDGSDDGADDKPQTPQIGDQTVGENGEIKGTTTPNAEVTLSWAPAGSTPQSATHVKVFKDEVPSTGTASVTADDEGNFTAKAPSEAGTYAYSAVTTVEGVPSDPAQFTVTVNPSADDGSAGSSDGAVNAADGAVDGTEGAADGTEAAEEGSADGGAGTADGGADSAESTSDGAGETAGAGAEGSSSSDSGNSAGSNLPRTGAELATLPIAAGLIVLGAASVVFSRMRKR</sequence>
<dbReference type="NCBIfam" id="TIGR01167">
    <property type="entry name" value="LPXTG_anchor"/>
    <property type="match status" value="1"/>
</dbReference>
<feature type="compositionally biased region" description="Low complexity" evidence="1">
    <location>
        <begin position="469"/>
        <end position="482"/>
    </location>
</feature>
<keyword evidence="2" id="KW-0472">Membrane</keyword>
<keyword evidence="2" id="KW-0812">Transmembrane</keyword>
<feature type="compositionally biased region" description="Polar residues" evidence="1">
    <location>
        <begin position="576"/>
        <end position="586"/>
    </location>
</feature>
<evidence type="ECO:0000313" key="4">
    <source>
        <dbReference type="EMBL" id="PCC17371.1"/>
    </source>
</evidence>
<feature type="signal peptide" evidence="3">
    <location>
        <begin position="1"/>
        <end position="43"/>
    </location>
</feature>
<protein>
    <submittedName>
        <fullName evidence="4">Uncharacterized protein</fullName>
    </submittedName>
</protein>
<gene>
    <name evidence="4" type="ORF">CIK79_03105</name>
</gene>
<proteinExistence type="predicted"/>
<keyword evidence="2" id="KW-1133">Transmembrane helix</keyword>
<feature type="region of interest" description="Disordered" evidence="1">
    <location>
        <begin position="666"/>
        <end position="762"/>
    </location>
</feature>
<feature type="transmembrane region" description="Helical" evidence="2">
    <location>
        <begin position="767"/>
        <end position="786"/>
    </location>
</feature>
<feature type="chain" id="PRO_5012472206" evidence="3">
    <location>
        <begin position="44"/>
        <end position="792"/>
    </location>
</feature>
<feature type="compositionally biased region" description="Low complexity" evidence="1">
    <location>
        <begin position="528"/>
        <end position="550"/>
    </location>
</feature>
<comment type="caution">
    <text evidence="4">The sequence shown here is derived from an EMBL/GenBank/DDBJ whole genome shotgun (WGS) entry which is preliminary data.</text>
</comment>
<reference evidence="4 5" key="1">
    <citation type="journal article" date="2017" name="Elife">
        <title>Extensive horizontal gene transfer in cheese-associated bacteria.</title>
        <authorList>
            <person name="Bonham K.S."/>
            <person name="Wolfe B.E."/>
            <person name="Dutton R.J."/>
        </authorList>
    </citation>
    <scope>NUCLEOTIDE SEQUENCE [LARGE SCALE GENOMIC DNA]</scope>
    <source>
        <strain evidence="4 5">JB5</strain>
    </source>
</reference>
<feature type="compositionally biased region" description="Acidic residues" evidence="1">
    <location>
        <begin position="452"/>
        <end position="463"/>
    </location>
</feature>
<dbReference type="RefSeq" id="WP_096157370.1">
    <property type="nucleotide sequence ID" value="NZ_NRGX01000001.1"/>
</dbReference>
<dbReference type="AlphaFoldDB" id="A0A2A3X0Z2"/>
<feature type="compositionally biased region" description="Acidic residues" evidence="1">
    <location>
        <begin position="551"/>
        <end position="571"/>
    </location>
</feature>
<feature type="compositionally biased region" description="Acidic residues" evidence="1">
    <location>
        <begin position="483"/>
        <end position="515"/>
    </location>
</feature>
<feature type="compositionally biased region" description="Low complexity" evidence="1">
    <location>
        <begin position="724"/>
        <end position="737"/>
    </location>
</feature>
<evidence type="ECO:0000313" key="5">
    <source>
        <dbReference type="Proteomes" id="UP000218377"/>
    </source>
</evidence>
<dbReference type="Proteomes" id="UP000218377">
    <property type="component" value="Unassembled WGS sequence"/>
</dbReference>
<accession>A0A2A3X0Z2</accession>
<evidence type="ECO:0000256" key="1">
    <source>
        <dbReference type="SAM" id="MobiDB-lite"/>
    </source>
</evidence>
<dbReference type="EMBL" id="NRGX01000001">
    <property type="protein sequence ID" value="PCC17371.1"/>
    <property type="molecule type" value="Genomic_DNA"/>
</dbReference>
<feature type="compositionally biased region" description="Low complexity" evidence="1">
    <location>
        <begin position="745"/>
        <end position="759"/>
    </location>
</feature>
<evidence type="ECO:0000256" key="2">
    <source>
        <dbReference type="SAM" id="Phobius"/>
    </source>
</evidence>